<dbReference type="Proteomes" id="UP000793456">
    <property type="component" value="Chromosome V"/>
</dbReference>
<evidence type="ECO:0000313" key="2">
    <source>
        <dbReference type="Proteomes" id="UP000793456"/>
    </source>
</evidence>
<feature type="non-terminal residue" evidence="1">
    <location>
        <position position="962"/>
    </location>
</feature>
<accession>A0ACD3RHE1</accession>
<comment type="caution">
    <text evidence="1">The sequence shown here is derived from an EMBL/GenBank/DDBJ whole genome shotgun (WGS) entry which is preliminary data.</text>
</comment>
<protein>
    <submittedName>
        <fullName evidence="1">Uncharacterized protein</fullName>
    </submittedName>
</protein>
<evidence type="ECO:0000313" key="1">
    <source>
        <dbReference type="EMBL" id="TMS18840.1"/>
    </source>
</evidence>
<keyword evidence="2" id="KW-1185">Reference proteome</keyword>
<sequence>MVKGRSHKQVLDLMTNAARNGQVMLTVRRKVIYRDATDEEIQEMTPVLVNGSPKLPRLPMPSALDHESFDITLHRKEIEGFGFVILTSKSKPPYGVIPHKIGRIIEGSPTDRCGLLHVGDRISAVNGRSIIELSHNDIVQLIKDAGNVVTLTVVPEDEYKGPPSGASSAKQSPALQHRAMGQRSALQDERYNLDVEEKREGVNWSDHKTLPLSEQGTLCVTGPNQGCLTVELERGPRGFGFSLRGGTEYNMGLYILRLAEDGPAQLDGRIHVGDEIVEINGEPARGISHTRAIELIQAGGNKVVLLLRPGAGLAQDGSQHDQKLISPTSYSGEVFYSNTSPLSSPYPTGASIFVSPPFSSKLKHSRSWGATSPQGYKPRSSRGLSSVEESSEWADKEVEKFSPVSHEHMTFYKRTRPTKDSRELSSPKKTGETFPKAKEQHHTPEKSESQAQNETQSRNRTSQIQTKSLSTNPKKSTQAGQQMALTPQRTEHQGPQRGLKDSSSRESLDREKKNGKGMANLEIRQYTQGRGTEDRGERTGLGREQESFKRRVAGESHFHRTPHAVRVSEKGTSKDSRQRDANGKSTEDMNTANINKRETLLSKDLRSRKVSVVSPRERKVREDPLSYSKEPGMDILLDTCGRRRVKSLLMMYLFVVNAAAECPKPHEWENMVLTNEALLLNEFPEGSEVTVECGNGYIKESGTGIVNCINGNWNNPDLNCKKTDCGHPKPQPNMSFNTSGGTLFGAVIKVFCDKGYQLSGSSYKRCYATGWFGRSNCKIVTCAKPGEIDNGRNNWVSEDRPKYGEIIQYVCNDGYSRVGTDKIACNEIGQYDFPPPECKSVTTEDTITTKMVTPTSTPQAQEMSTSTDPSTTPTVHRDKTITTSATQTDSTPAQGGRVILTAEDKATTTSVTPTTSFQDGHDEIVDINKNNGHIILAVTLAFIFVLVGLGLILYRFLLKRKG</sequence>
<dbReference type="EMBL" id="CM011678">
    <property type="protein sequence ID" value="TMS18840.1"/>
    <property type="molecule type" value="Genomic_DNA"/>
</dbReference>
<organism evidence="1 2">
    <name type="scientific">Larimichthys crocea</name>
    <name type="common">Large yellow croaker</name>
    <name type="synonym">Pseudosciaena crocea</name>
    <dbReference type="NCBI Taxonomy" id="215358"/>
    <lineage>
        <taxon>Eukaryota</taxon>
        <taxon>Metazoa</taxon>
        <taxon>Chordata</taxon>
        <taxon>Craniata</taxon>
        <taxon>Vertebrata</taxon>
        <taxon>Euteleostomi</taxon>
        <taxon>Actinopterygii</taxon>
        <taxon>Neopterygii</taxon>
        <taxon>Teleostei</taxon>
        <taxon>Neoteleostei</taxon>
        <taxon>Acanthomorphata</taxon>
        <taxon>Eupercaria</taxon>
        <taxon>Sciaenidae</taxon>
        <taxon>Larimichthys</taxon>
    </lineage>
</organism>
<reference evidence="1" key="1">
    <citation type="submission" date="2018-11" db="EMBL/GenBank/DDBJ databases">
        <title>The sequence and de novo assembly of Larimichthys crocea genome using PacBio and Hi-C technologies.</title>
        <authorList>
            <person name="Xu P."/>
            <person name="Chen B."/>
            <person name="Zhou Z."/>
            <person name="Ke Q."/>
            <person name="Wu Y."/>
            <person name="Bai H."/>
            <person name="Pu F."/>
        </authorList>
    </citation>
    <scope>NUCLEOTIDE SEQUENCE</scope>
    <source>
        <tissue evidence="1">Muscle</tissue>
    </source>
</reference>
<proteinExistence type="predicted"/>
<gene>
    <name evidence="1" type="ORF">E3U43_003161</name>
</gene>
<name>A0ACD3RHE1_LARCR</name>